<organism evidence="1 2">
    <name type="scientific">Euplotes crassus</name>
    <dbReference type="NCBI Taxonomy" id="5936"/>
    <lineage>
        <taxon>Eukaryota</taxon>
        <taxon>Sar</taxon>
        <taxon>Alveolata</taxon>
        <taxon>Ciliophora</taxon>
        <taxon>Intramacronucleata</taxon>
        <taxon>Spirotrichea</taxon>
        <taxon>Hypotrichia</taxon>
        <taxon>Euplotida</taxon>
        <taxon>Euplotidae</taxon>
        <taxon>Moneuplotes</taxon>
    </lineage>
</organism>
<sequence length="283" mass="32700">MGKNIRESVLTKLSQRHVTIDSASIIKNTFSDVNLSKLDFEDVHETYKPMFHTEDYSKNRTSVAIGSSKPIESKFDTILQVLKKKKEGTNEKASFKTKFRSRHDSINNSIINIGVNVTTGTHDEYEDSRATLPEIRRLLPKDCEKINESWVYGDRANLPTHDLNRSLNSYLNKGASNSILPHSKRLPIFNNHTIGLHQKSFSHNPSRETLKFQKKSLKRRKSNIFFEDSSGGKFCKLKSLDTSPLIKINNMKRVKKKGLIPKFRLKKPLRYHAVRVKKQERYK</sequence>
<dbReference type="AlphaFoldDB" id="A0AAD1XJV4"/>
<reference evidence="1" key="1">
    <citation type="submission" date="2023-07" db="EMBL/GenBank/DDBJ databases">
        <authorList>
            <consortium name="AG Swart"/>
            <person name="Singh M."/>
            <person name="Singh A."/>
            <person name="Seah K."/>
            <person name="Emmerich C."/>
        </authorList>
    </citation>
    <scope>NUCLEOTIDE SEQUENCE</scope>
    <source>
        <strain evidence="1">DP1</strain>
    </source>
</reference>
<name>A0AAD1XJV4_EUPCR</name>
<keyword evidence="2" id="KW-1185">Reference proteome</keyword>
<dbReference type="Proteomes" id="UP001295684">
    <property type="component" value="Unassembled WGS sequence"/>
</dbReference>
<evidence type="ECO:0000313" key="2">
    <source>
        <dbReference type="Proteomes" id="UP001295684"/>
    </source>
</evidence>
<accession>A0AAD1XJV4</accession>
<gene>
    <name evidence="1" type="ORF">ECRASSUSDP1_LOCUS15447</name>
</gene>
<comment type="caution">
    <text evidence="1">The sequence shown here is derived from an EMBL/GenBank/DDBJ whole genome shotgun (WGS) entry which is preliminary data.</text>
</comment>
<dbReference type="EMBL" id="CAMPGE010015476">
    <property type="protein sequence ID" value="CAI2374096.1"/>
    <property type="molecule type" value="Genomic_DNA"/>
</dbReference>
<evidence type="ECO:0000313" key="1">
    <source>
        <dbReference type="EMBL" id="CAI2374096.1"/>
    </source>
</evidence>
<protein>
    <submittedName>
        <fullName evidence="1">Uncharacterized protein</fullName>
    </submittedName>
</protein>
<proteinExistence type="predicted"/>